<organism evidence="2 3">
    <name type="scientific">Austropuccinia psidii MF-1</name>
    <dbReference type="NCBI Taxonomy" id="1389203"/>
    <lineage>
        <taxon>Eukaryota</taxon>
        <taxon>Fungi</taxon>
        <taxon>Dikarya</taxon>
        <taxon>Basidiomycota</taxon>
        <taxon>Pucciniomycotina</taxon>
        <taxon>Pucciniomycetes</taxon>
        <taxon>Pucciniales</taxon>
        <taxon>Sphaerophragmiaceae</taxon>
        <taxon>Austropuccinia</taxon>
    </lineage>
</organism>
<feature type="region of interest" description="Disordered" evidence="1">
    <location>
        <begin position="1"/>
        <end position="154"/>
    </location>
</feature>
<evidence type="ECO:0000256" key="1">
    <source>
        <dbReference type="SAM" id="MobiDB-lite"/>
    </source>
</evidence>
<evidence type="ECO:0000313" key="3">
    <source>
        <dbReference type="Proteomes" id="UP000765509"/>
    </source>
</evidence>
<evidence type="ECO:0000313" key="2">
    <source>
        <dbReference type="EMBL" id="MBW0584065.1"/>
    </source>
</evidence>
<sequence>MTPPLLRDLGFPRNQPEHWPRRHRGRRQPITGSNDQQRTYHQGTPTQGLIPNQIQPRSPTRRLDRCKTGPSNTQTPERPLHMEHGQQNVHYGRIMGRSGDNNSEDLSQANGLDGTYDRNSRLESQQEFQTLRRKSNKNQREPGICHNHEFDPPP</sequence>
<feature type="compositionally biased region" description="Polar residues" evidence="1">
    <location>
        <begin position="99"/>
        <end position="110"/>
    </location>
</feature>
<proteinExistence type="predicted"/>
<accession>A0A9Q3KRU2</accession>
<dbReference type="EMBL" id="AVOT02116849">
    <property type="protein sequence ID" value="MBW0584065.1"/>
    <property type="molecule type" value="Genomic_DNA"/>
</dbReference>
<dbReference type="AlphaFoldDB" id="A0A9Q3KRU2"/>
<name>A0A9Q3KRU2_9BASI</name>
<dbReference type="Proteomes" id="UP000765509">
    <property type="component" value="Unassembled WGS sequence"/>
</dbReference>
<feature type="compositionally biased region" description="Polar residues" evidence="1">
    <location>
        <begin position="30"/>
        <end position="58"/>
    </location>
</feature>
<protein>
    <submittedName>
        <fullName evidence="2">Uncharacterized protein</fullName>
    </submittedName>
</protein>
<gene>
    <name evidence="2" type="ORF">O181_123780</name>
</gene>
<reference evidence="2" key="1">
    <citation type="submission" date="2021-03" db="EMBL/GenBank/DDBJ databases">
        <title>Draft genome sequence of rust myrtle Austropuccinia psidii MF-1, a brazilian biotype.</title>
        <authorList>
            <person name="Quecine M.C."/>
            <person name="Pachon D.M.R."/>
            <person name="Bonatelli M.L."/>
            <person name="Correr F.H."/>
            <person name="Franceschini L.M."/>
            <person name="Leite T.F."/>
            <person name="Margarido G.R.A."/>
            <person name="Almeida C.A."/>
            <person name="Ferrarezi J.A."/>
            <person name="Labate C.A."/>
        </authorList>
    </citation>
    <scope>NUCLEOTIDE SEQUENCE</scope>
    <source>
        <strain evidence="2">MF-1</strain>
    </source>
</reference>
<comment type="caution">
    <text evidence="2">The sequence shown here is derived from an EMBL/GenBank/DDBJ whole genome shotgun (WGS) entry which is preliminary data.</text>
</comment>
<keyword evidence="3" id="KW-1185">Reference proteome</keyword>